<accession>G0U8L2</accession>
<protein>
    <submittedName>
        <fullName evidence="2">Uncharacterized protein</fullName>
    </submittedName>
</protein>
<evidence type="ECO:0000313" key="2">
    <source>
        <dbReference type="EMBL" id="CCC53938.1"/>
    </source>
</evidence>
<gene>
    <name evidence="2" type="ORF">TVY486_1114220</name>
</gene>
<dbReference type="EMBL" id="HE573027">
    <property type="protein sequence ID" value="CCC53938.1"/>
    <property type="molecule type" value="Genomic_DNA"/>
</dbReference>
<evidence type="ECO:0000256" key="1">
    <source>
        <dbReference type="SAM" id="MobiDB-lite"/>
    </source>
</evidence>
<feature type="compositionally biased region" description="Acidic residues" evidence="1">
    <location>
        <begin position="312"/>
        <end position="330"/>
    </location>
</feature>
<proteinExistence type="predicted"/>
<organism evidence="2">
    <name type="scientific">Trypanosoma vivax (strain Y486)</name>
    <dbReference type="NCBI Taxonomy" id="1055687"/>
    <lineage>
        <taxon>Eukaryota</taxon>
        <taxon>Discoba</taxon>
        <taxon>Euglenozoa</taxon>
        <taxon>Kinetoplastea</taxon>
        <taxon>Metakinetoplastina</taxon>
        <taxon>Trypanosomatida</taxon>
        <taxon>Trypanosomatidae</taxon>
        <taxon>Trypanosoma</taxon>
        <taxon>Duttonella</taxon>
    </lineage>
</organism>
<dbReference type="VEuPathDB" id="TriTrypDB:TvY486_1114220"/>
<reference evidence="2" key="1">
    <citation type="journal article" date="2012" name="Proc. Natl. Acad. Sci. U.S.A.">
        <title>Antigenic diversity is generated by distinct evolutionary mechanisms in African trypanosome species.</title>
        <authorList>
            <person name="Jackson A.P."/>
            <person name="Berry A."/>
            <person name="Aslett M."/>
            <person name="Allison H.C."/>
            <person name="Burton P."/>
            <person name="Vavrova-Anderson J."/>
            <person name="Brown R."/>
            <person name="Browne H."/>
            <person name="Corton N."/>
            <person name="Hauser H."/>
            <person name="Gamble J."/>
            <person name="Gilderthorp R."/>
            <person name="Marcello L."/>
            <person name="McQuillan J."/>
            <person name="Otto T.D."/>
            <person name="Quail M.A."/>
            <person name="Sanders M.J."/>
            <person name="van Tonder A."/>
            <person name="Ginger M.L."/>
            <person name="Field M.C."/>
            <person name="Barry J.D."/>
            <person name="Hertz-Fowler C."/>
            <person name="Berriman M."/>
        </authorList>
    </citation>
    <scope>NUCLEOTIDE SEQUENCE</scope>
    <source>
        <strain evidence="2">Y486</strain>
    </source>
</reference>
<name>G0U8L2_TRYVY</name>
<feature type="region of interest" description="Disordered" evidence="1">
    <location>
        <begin position="311"/>
        <end position="337"/>
    </location>
</feature>
<dbReference type="OMA" id="TNEREKC"/>
<dbReference type="AlphaFoldDB" id="G0U8L2"/>
<sequence>MSSDKVGSTAGGFIRNFFALLGTDQASAEHEEQVVGKDTCSPLPLAPDQRLAFAKVLPEWVRLLTAAPRAKKRKPSRPTDVSGRRTFPRSESFFDGTLMDQWLELPHLAPIPSPWVKPCTSASYSSRHRLLQNLQRRYELVERGDRKGNKSQCFVRDFLRTLNLHRDTTEQSIGRTEFLCVVEELVDGTSTEEGNEKEPPLALLAELLFSEWCVAGGGDASFASTRVALQVIEADLRAYEKEGGEDPTKVIHSHNEGAVVDGEENSIVVGTLAALACAHPMTPDTQTSDVASTTGFRKRSAVRSGSAFSALELDDEVEEDGDVEEDEFDDSASKENTGVENAKGVRKLGAIVEESTCAFNVPLASVVLTTYRVTEHGNNPSSVTEQHVKLEDGEIYSRRGALRWFTVGNSKRHRNFLESKSKFLVGGPAFDISSAHKKYK</sequence>